<name>A0AAN7BPZ2_9PEZI</name>
<organism evidence="2 3">
    <name type="scientific">Podospora fimiseda</name>
    <dbReference type="NCBI Taxonomy" id="252190"/>
    <lineage>
        <taxon>Eukaryota</taxon>
        <taxon>Fungi</taxon>
        <taxon>Dikarya</taxon>
        <taxon>Ascomycota</taxon>
        <taxon>Pezizomycotina</taxon>
        <taxon>Sordariomycetes</taxon>
        <taxon>Sordariomycetidae</taxon>
        <taxon>Sordariales</taxon>
        <taxon>Podosporaceae</taxon>
        <taxon>Podospora</taxon>
    </lineage>
</organism>
<dbReference type="Gene3D" id="3.90.1200.10">
    <property type="match status" value="1"/>
</dbReference>
<dbReference type="Pfam" id="PF02958">
    <property type="entry name" value="EcKL"/>
    <property type="match status" value="1"/>
</dbReference>
<comment type="caution">
    <text evidence="2">The sequence shown here is derived from an EMBL/GenBank/DDBJ whole genome shotgun (WGS) entry which is preliminary data.</text>
</comment>
<dbReference type="GO" id="GO:0016301">
    <property type="term" value="F:kinase activity"/>
    <property type="evidence" value="ECO:0007669"/>
    <property type="project" value="UniProtKB-KW"/>
</dbReference>
<dbReference type="Proteomes" id="UP001301958">
    <property type="component" value="Unassembled WGS sequence"/>
</dbReference>
<reference evidence="2" key="1">
    <citation type="journal article" date="2023" name="Mol. Phylogenet. Evol.">
        <title>Genome-scale phylogeny and comparative genomics of the fungal order Sordariales.</title>
        <authorList>
            <person name="Hensen N."/>
            <person name="Bonometti L."/>
            <person name="Westerberg I."/>
            <person name="Brannstrom I.O."/>
            <person name="Guillou S."/>
            <person name="Cros-Aarteil S."/>
            <person name="Calhoun S."/>
            <person name="Haridas S."/>
            <person name="Kuo A."/>
            <person name="Mondo S."/>
            <person name="Pangilinan J."/>
            <person name="Riley R."/>
            <person name="LaButti K."/>
            <person name="Andreopoulos B."/>
            <person name="Lipzen A."/>
            <person name="Chen C."/>
            <person name="Yan M."/>
            <person name="Daum C."/>
            <person name="Ng V."/>
            <person name="Clum A."/>
            <person name="Steindorff A."/>
            <person name="Ohm R.A."/>
            <person name="Martin F."/>
            <person name="Silar P."/>
            <person name="Natvig D.O."/>
            <person name="Lalanne C."/>
            <person name="Gautier V."/>
            <person name="Ament-Velasquez S.L."/>
            <person name="Kruys A."/>
            <person name="Hutchinson M.I."/>
            <person name="Powell A.J."/>
            <person name="Barry K."/>
            <person name="Miller A.N."/>
            <person name="Grigoriev I.V."/>
            <person name="Debuchy R."/>
            <person name="Gladieux P."/>
            <person name="Hiltunen Thoren M."/>
            <person name="Johannesson H."/>
        </authorList>
    </citation>
    <scope>NUCLEOTIDE SEQUENCE</scope>
    <source>
        <strain evidence="2">CBS 990.96</strain>
    </source>
</reference>
<dbReference type="EMBL" id="MU865331">
    <property type="protein sequence ID" value="KAK4227409.1"/>
    <property type="molecule type" value="Genomic_DNA"/>
</dbReference>
<evidence type="ECO:0000313" key="2">
    <source>
        <dbReference type="EMBL" id="KAK4227409.1"/>
    </source>
</evidence>
<proteinExistence type="predicted"/>
<keyword evidence="2" id="KW-0808">Transferase</keyword>
<gene>
    <name evidence="2" type="ORF">QBC38DRAFT_477714</name>
</gene>
<dbReference type="InterPro" id="IPR004119">
    <property type="entry name" value="EcKL"/>
</dbReference>
<keyword evidence="2" id="KW-0418">Kinase</keyword>
<dbReference type="SUPFAM" id="SSF56112">
    <property type="entry name" value="Protein kinase-like (PK-like)"/>
    <property type="match status" value="1"/>
</dbReference>
<accession>A0AAN7BPZ2</accession>
<evidence type="ECO:0000259" key="1">
    <source>
        <dbReference type="SMART" id="SM00587"/>
    </source>
</evidence>
<keyword evidence="3" id="KW-1185">Reference proteome</keyword>
<dbReference type="InterPro" id="IPR015897">
    <property type="entry name" value="CHK_kinase-like"/>
</dbReference>
<dbReference type="PANTHER" id="PTHR11012:SF30">
    <property type="entry name" value="PROTEIN KINASE-LIKE DOMAIN-CONTAINING"/>
    <property type="match status" value="1"/>
</dbReference>
<reference evidence="2" key="2">
    <citation type="submission" date="2023-05" db="EMBL/GenBank/DDBJ databases">
        <authorList>
            <consortium name="Lawrence Berkeley National Laboratory"/>
            <person name="Steindorff A."/>
            <person name="Hensen N."/>
            <person name="Bonometti L."/>
            <person name="Westerberg I."/>
            <person name="Brannstrom I.O."/>
            <person name="Guillou S."/>
            <person name="Cros-Aarteil S."/>
            <person name="Calhoun S."/>
            <person name="Haridas S."/>
            <person name="Kuo A."/>
            <person name="Mondo S."/>
            <person name="Pangilinan J."/>
            <person name="Riley R."/>
            <person name="Labutti K."/>
            <person name="Andreopoulos B."/>
            <person name="Lipzen A."/>
            <person name="Chen C."/>
            <person name="Yanf M."/>
            <person name="Daum C."/>
            <person name="Ng V."/>
            <person name="Clum A."/>
            <person name="Ohm R."/>
            <person name="Martin F."/>
            <person name="Silar P."/>
            <person name="Natvig D."/>
            <person name="Lalanne C."/>
            <person name="Gautier V."/>
            <person name="Ament-Velasquez S.L."/>
            <person name="Kruys A."/>
            <person name="Hutchinson M.I."/>
            <person name="Powell A.J."/>
            <person name="Barry K."/>
            <person name="Miller A.N."/>
            <person name="Grigoriev I.V."/>
            <person name="Debuchy R."/>
            <person name="Gladieux P."/>
            <person name="Thoren M.H."/>
            <person name="Johannesson H."/>
        </authorList>
    </citation>
    <scope>NUCLEOTIDE SEQUENCE</scope>
    <source>
        <strain evidence="2">CBS 990.96</strain>
    </source>
</reference>
<dbReference type="AlphaFoldDB" id="A0AAN7BPZ2"/>
<evidence type="ECO:0000313" key="3">
    <source>
        <dbReference type="Proteomes" id="UP001301958"/>
    </source>
</evidence>
<protein>
    <submittedName>
        <fullName evidence="2">Kinase-like domain-containing protein</fullName>
    </submittedName>
</protein>
<dbReference type="SMART" id="SM00587">
    <property type="entry name" value="CHK"/>
    <property type="match status" value="1"/>
</dbReference>
<sequence>MASETPPDVEAFPAGPGDITPSWLSSKLGIKVSQLEHTRLIWGTESKLFYTVTYSEDAGEDLPKYICIKGVFDPAMVAAQPWTVSLARREGDFFSKIAPLLKGVEINFPKVYWSGTSDSQGICIMEDLTHSGCTFAPEVASYGVDVVIDGVEQLAAYHGLFWGKGQEDKGFEWIWNNYDPAVTFLVSAWDQIVTHPGRIKLPEFLSDGEKINKVLKQYYEGRNPKFRTLLHGDTHVGNVYFTKEGKLGFLDWSTIHFGSCFHDVVYFMTALMTIEDRRKHEMEILDRYLKKLGESGGPVFDRNDEGVMKEYRRSMMTNVVWTICPHDLQTPERVNMLCERAVATLEDHNTLDRILAEREE</sequence>
<feature type="domain" description="CHK kinase-like" evidence="1">
    <location>
        <begin position="123"/>
        <end position="298"/>
    </location>
</feature>
<dbReference type="InterPro" id="IPR011009">
    <property type="entry name" value="Kinase-like_dom_sf"/>
</dbReference>
<dbReference type="PANTHER" id="PTHR11012">
    <property type="entry name" value="PROTEIN KINASE-LIKE DOMAIN-CONTAINING"/>
    <property type="match status" value="1"/>
</dbReference>